<dbReference type="Proteomes" id="UP000011820">
    <property type="component" value="Chromosome"/>
</dbReference>
<proteinExistence type="predicted"/>
<evidence type="ECO:0000313" key="2">
    <source>
        <dbReference type="EMBL" id="AGH17227.1"/>
    </source>
</evidence>
<keyword evidence="1" id="KW-0472">Membrane</keyword>
<name>A0ABN4B2A5_LIBAS</name>
<dbReference type="GeneID" id="93077223"/>
<gene>
    <name evidence="2" type="ORF">WSI_04285</name>
</gene>
<sequence>MISFLTGSIARFFIKFVPSLFNLLEEYIMKEKSIEHDRLRLEIAKIQSTTQVDLKALESETPVRLARLQNQANEDQFERESKAMIFFNALIRPFTTLFWIILYPLLIWWGVEKGYLTKDPLTLLAPFTQDIIACILGFWFTDTIVQRRKGV</sequence>
<accession>A0ABN4B2A5</accession>
<dbReference type="EMBL" id="CP004005">
    <property type="protein sequence ID" value="AGH17227.1"/>
    <property type="molecule type" value="Genomic_DNA"/>
</dbReference>
<evidence type="ECO:0000313" key="3">
    <source>
        <dbReference type="Proteomes" id="UP000011820"/>
    </source>
</evidence>
<organism evidence="2 3">
    <name type="scientific">Candidatus Liberibacter asiaticus str. gxpsy</name>
    <dbReference type="NCBI Taxonomy" id="1174529"/>
    <lineage>
        <taxon>Bacteria</taxon>
        <taxon>Pseudomonadati</taxon>
        <taxon>Pseudomonadota</taxon>
        <taxon>Alphaproteobacteria</taxon>
        <taxon>Hyphomicrobiales</taxon>
        <taxon>Rhizobiaceae</taxon>
        <taxon>Liberibacter</taxon>
    </lineage>
</organism>
<feature type="transmembrane region" description="Helical" evidence="1">
    <location>
        <begin position="123"/>
        <end position="141"/>
    </location>
</feature>
<dbReference type="RefSeq" id="WP_015452822.1">
    <property type="nucleotide sequence ID" value="NC_020549.1"/>
</dbReference>
<keyword evidence="1" id="KW-1133">Transmembrane helix</keyword>
<evidence type="ECO:0000256" key="1">
    <source>
        <dbReference type="SAM" id="Phobius"/>
    </source>
</evidence>
<reference evidence="2 3" key="1">
    <citation type="journal article" date="2013" name="Genome Announc.">
        <title>Complete Genome Sequence of a Chinese Strain of 'Candidatus Liberibacter asiaticus'.</title>
        <authorList>
            <person name="Lin H."/>
            <person name="Han C.S."/>
            <person name="Liu B."/>
            <person name="Lou B."/>
            <person name="Bai X."/>
            <person name="Deng C."/>
            <person name="Civerolo E.L."/>
            <person name="Gupta G."/>
        </authorList>
    </citation>
    <scope>NUCLEOTIDE SEQUENCE [LARGE SCALE GENOMIC DNA]</scope>
    <source>
        <strain evidence="3">gxpsy</strain>
    </source>
</reference>
<feature type="transmembrane region" description="Helical" evidence="1">
    <location>
        <begin position="89"/>
        <end position="111"/>
    </location>
</feature>
<keyword evidence="1" id="KW-0812">Transmembrane</keyword>
<protein>
    <recommendedName>
        <fullName evidence="4">Holin of 3TMs, for gene-transfer release</fullName>
    </recommendedName>
</protein>
<keyword evidence="3" id="KW-1185">Reference proteome</keyword>
<evidence type="ECO:0008006" key="4">
    <source>
        <dbReference type="Google" id="ProtNLM"/>
    </source>
</evidence>